<accession>A0ABM8TMW2</accession>
<proteinExistence type="predicted"/>
<evidence type="ECO:0000313" key="3">
    <source>
        <dbReference type="Proteomes" id="UP000672657"/>
    </source>
</evidence>
<name>A0ABM8TMW2_9BURK</name>
<dbReference type="Proteomes" id="UP000672657">
    <property type="component" value="Unassembled WGS sequence"/>
</dbReference>
<keyword evidence="1" id="KW-0812">Transmembrane</keyword>
<gene>
    <name evidence="2" type="ORF">LMG26411_04907</name>
</gene>
<feature type="transmembrane region" description="Helical" evidence="1">
    <location>
        <begin position="12"/>
        <end position="35"/>
    </location>
</feature>
<feature type="transmembrane region" description="Helical" evidence="1">
    <location>
        <begin position="116"/>
        <end position="137"/>
    </location>
</feature>
<sequence length="142" mass="16330">MHKNDLLHCTAKICRILGLLWMTGALAFGLISMLWDHRELTHAEQVRLYEREVGHGIAQDMQKRSTTSRDAKQAGRGTPRWVYVGEYEKTMHQAEILKRYFGASPPTKLRFDWIAALRHLLDGALGLIVAWTVAWLLDDFRA</sequence>
<dbReference type="RefSeq" id="WP_211955830.1">
    <property type="nucleotide sequence ID" value="NZ_CAJPVI010000033.1"/>
</dbReference>
<protein>
    <submittedName>
        <fullName evidence="2">Uncharacterized protein</fullName>
    </submittedName>
</protein>
<evidence type="ECO:0000313" key="2">
    <source>
        <dbReference type="EMBL" id="CAG2155358.1"/>
    </source>
</evidence>
<keyword evidence="1" id="KW-1133">Transmembrane helix</keyword>
<keyword evidence="3" id="KW-1185">Reference proteome</keyword>
<organism evidence="2 3">
    <name type="scientific">Cupriavidus numazuensis</name>
    <dbReference type="NCBI Taxonomy" id="221992"/>
    <lineage>
        <taxon>Bacteria</taxon>
        <taxon>Pseudomonadati</taxon>
        <taxon>Pseudomonadota</taxon>
        <taxon>Betaproteobacteria</taxon>
        <taxon>Burkholderiales</taxon>
        <taxon>Burkholderiaceae</taxon>
        <taxon>Cupriavidus</taxon>
    </lineage>
</organism>
<keyword evidence="1" id="KW-0472">Membrane</keyword>
<reference evidence="2 3" key="1">
    <citation type="submission" date="2021-03" db="EMBL/GenBank/DDBJ databases">
        <authorList>
            <person name="Peeters C."/>
        </authorList>
    </citation>
    <scope>NUCLEOTIDE SEQUENCE [LARGE SCALE GENOMIC DNA]</scope>
    <source>
        <strain evidence="2 3">LMG 26411</strain>
    </source>
</reference>
<evidence type="ECO:0000256" key="1">
    <source>
        <dbReference type="SAM" id="Phobius"/>
    </source>
</evidence>
<dbReference type="EMBL" id="CAJPVI010000033">
    <property type="protein sequence ID" value="CAG2155358.1"/>
    <property type="molecule type" value="Genomic_DNA"/>
</dbReference>
<comment type="caution">
    <text evidence="2">The sequence shown here is derived from an EMBL/GenBank/DDBJ whole genome shotgun (WGS) entry which is preliminary data.</text>
</comment>